<evidence type="ECO:0000256" key="4">
    <source>
        <dbReference type="ARBA" id="ARBA00022449"/>
    </source>
</evidence>
<comment type="subcellular location">
    <subcellularLocation>
        <location evidence="1 10">Cell membrane</location>
        <topology evidence="1 10">Multi-pass membrane protein</topology>
    </subcellularLocation>
    <subcellularLocation>
        <location evidence="11">Membrane</location>
        <topology evidence="11">Multi-pass membrane protein</topology>
    </subcellularLocation>
</comment>
<keyword evidence="8" id="KW-0406">Ion transport</keyword>
<feature type="transmembrane region" description="Helical" evidence="10">
    <location>
        <begin position="355"/>
        <end position="375"/>
    </location>
</feature>
<feature type="domain" description="NADH-Ubiquinone oxidoreductase (complex I) chain 5 N-terminal" evidence="13">
    <location>
        <begin position="69"/>
        <end position="106"/>
    </location>
</feature>
<evidence type="ECO:0000313" key="14">
    <source>
        <dbReference type="EMBL" id="MDN4533876.1"/>
    </source>
</evidence>
<keyword evidence="3 10" id="KW-0813">Transport</keyword>
<dbReference type="GO" id="GO:0003954">
    <property type="term" value="F:NADH dehydrogenase activity"/>
    <property type="evidence" value="ECO:0007669"/>
    <property type="project" value="TreeGrafter"/>
</dbReference>
<feature type="transmembrane region" description="Helical" evidence="10">
    <location>
        <begin position="231"/>
        <end position="253"/>
    </location>
</feature>
<accession>A0AAP8TSN5</accession>
<evidence type="ECO:0000259" key="13">
    <source>
        <dbReference type="Pfam" id="PF00662"/>
    </source>
</evidence>
<feature type="transmembrane region" description="Helical" evidence="10">
    <location>
        <begin position="447"/>
        <end position="468"/>
    </location>
</feature>
<feature type="transmembrane region" description="Helical" evidence="10">
    <location>
        <begin position="381"/>
        <end position="400"/>
    </location>
</feature>
<evidence type="ECO:0000256" key="2">
    <source>
        <dbReference type="ARBA" id="ARBA00008483"/>
    </source>
</evidence>
<comment type="similarity">
    <text evidence="2">Belongs to the CPA3 antiporters (TC 2.A.63) subunit A family.</text>
</comment>
<sequence>MVLVISIQLLFMLFLAALGLCILSSLILILPITSRNYIKVHLWLLALPPIIAVVGLFSTERPVITEYWQLDPLAWLLASFVLFIGLILQRFSFNYLKGDRNYKKYFVLFTFMTVIASLAWMSNDMRVFIVCWGLTLFCLTRLLQLNQRWHVTKEAGKVTTSLFFIAWFALLIAMILLHISTDTWQITSVLAYVDSQNMNVWLLQLILLLIVLGVLIPAAQWPFQRWLIESVLAPTPVSAIMHAGIVNAGGIILTRFSTLFNGGDIATVLLLLFATMSVLIGSGINLVHVDYKRQMVGSTISQMGFMLVQCGLGAYSAAIIHLILHGIFKATLFLKSGSALRHFEASSQMNKRTTYSWIIAGRALAVDIAIIYWFTTSLGNYQLISAIILGWSLSVAWTQLVALGQGAIARVAGLCALIIVGAVYLFVHHVFEGWLSGGVTGDTQPPLLVVICIIGALMLGSIVTTRLAQHPSSKAFAILYLWLIHLGEPHMKTVEAHPHYLKYQLLRGEKKDES</sequence>
<dbReference type="Proteomes" id="UP001171687">
    <property type="component" value="Unassembled WGS sequence"/>
</dbReference>
<feature type="transmembrane region" description="Helical" evidence="10">
    <location>
        <begin position="105"/>
        <end position="121"/>
    </location>
</feature>
<reference evidence="15 16" key="1">
    <citation type="submission" date="2017-08" db="EMBL/GenBank/DDBJ databases">
        <title>Draft genome sequences of 64 type strains of genus Staph aureus.</title>
        <authorList>
            <person name="Cole K."/>
            <person name="Golubchik T."/>
            <person name="Russell J."/>
            <person name="Foster D."/>
            <person name="Llewelyn M."/>
            <person name="Wilson D."/>
            <person name="Crook D."/>
            <person name="Paul J."/>
        </authorList>
    </citation>
    <scope>NUCLEOTIDE SEQUENCE [LARGE SCALE GENOMIC DNA]</scope>
    <source>
        <strain evidence="15 16">NCTC 12101</strain>
    </source>
</reference>
<organism evidence="15 16">
    <name type="scientific">Staphylococcus auricularis</name>
    <dbReference type="NCBI Taxonomy" id="29379"/>
    <lineage>
        <taxon>Bacteria</taxon>
        <taxon>Bacillati</taxon>
        <taxon>Bacillota</taxon>
        <taxon>Bacilli</taxon>
        <taxon>Bacillales</taxon>
        <taxon>Staphylococcaceae</taxon>
        <taxon>Staphylococcus</taxon>
    </lineage>
</organism>
<feature type="transmembrane region" description="Helical" evidence="10">
    <location>
        <begin position="265"/>
        <end position="287"/>
    </location>
</feature>
<evidence type="ECO:0000256" key="9">
    <source>
        <dbReference type="ARBA" id="ARBA00023136"/>
    </source>
</evidence>
<comment type="caution">
    <text evidence="15">The sequence shown here is derived from an EMBL/GenBank/DDBJ whole genome shotgun (WGS) entry which is preliminary data.</text>
</comment>
<evidence type="ECO:0000313" key="15">
    <source>
        <dbReference type="EMBL" id="PNZ66365.1"/>
    </source>
</evidence>
<dbReference type="Pfam" id="PF00662">
    <property type="entry name" value="Proton_antipo_N"/>
    <property type="match status" value="1"/>
</dbReference>
<keyword evidence="4" id="KW-0050">Antiport</keyword>
<feature type="transmembrane region" description="Helical" evidence="10">
    <location>
        <begin position="6"/>
        <end position="30"/>
    </location>
</feature>
<evidence type="ECO:0000313" key="16">
    <source>
        <dbReference type="Proteomes" id="UP000242470"/>
    </source>
</evidence>
<evidence type="ECO:0000256" key="11">
    <source>
        <dbReference type="RuleBase" id="RU000320"/>
    </source>
</evidence>
<evidence type="ECO:0000256" key="8">
    <source>
        <dbReference type="ARBA" id="ARBA00023065"/>
    </source>
</evidence>
<evidence type="ECO:0000256" key="10">
    <source>
        <dbReference type="HAMAP-Rule" id="MF_00862"/>
    </source>
</evidence>
<dbReference type="InterPro" id="IPR001750">
    <property type="entry name" value="ND/Mrp_TM"/>
</dbReference>
<keyword evidence="7 10" id="KW-1133">Transmembrane helix</keyword>
<feature type="transmembrane region" description="Helical" evidence="10">
    <location>
        <begin position="407"/>
        <end position="427"/>
    </location>
</feature>
<evidence type="ECO:0000256" key="7">
    <source>
        <dbReference type="ARBA" id="ARBA00022989"/>
    </source>
</evidence>
<evidence type="ECO:0000256" key="3">
    <source>
        <dbReference type="ARBA" id="ARBA00022448"/>
    </source>
</evidence>
<proteinExistence type="inferred from homology"/>
<feature type="transmembrane region" description="Helical" evidence="10">
    <location>
        <begin position="299"/>
        <end position="320"/>
    </location>
</feature>
<dbReference type="AlphaFoldDB" id="A0AAP8TSN5"/>
<dbReference type="InterPro" id="IPR046396">
    <property type="entry name" value="Transporter_DabB"/>
</dbReference>
<dbReference type="GO" id="GO:0005886">
    <property type="term" value="C:plasma membrane"/>
    <property type="evidence" value="ECO:0007669"/>
    <property type="project" value="UniProtKB-SubCell"/>
</dbReference>
<dbReference type="EMBL" id="JAUHQC010000012">
    <property type="protein sequence ID" value="MDN4533876.1"/>
    <property type="molecule type" value="Genomic_DNA"/>
</dbReference>
<keyword evidence="9 10" id="KW-0472">Membrane</keyword>
<gene>
    <name evidence="10" type="primary">dabB</name>
    <name evidence="15" type="ORF">CD158_08725</name>
    <name evidence="14" type="ORF">QYH67_09960</name>
</gene>
<dbReference type="NCBIfam" id="NF006373">
    <property type="entry name" value="PRK08601.1"/>
    <property type="match status" value="1"/>
</dbReference>
<dbReference type="GO" id="GO:0008137">
    <property type="term" value="F:NADH dehydrogenase (ubiquinone) activity"/>
    <property type="evidence" value="ECO:0007669"/>
    <property type="project" value="InterPro"/>
</dbReference>
<feature type="transmembrane region" description="Helical" evidence="10">
    <location>
        <begin position="200"/>
        <end position="219"/>
    </location>
</feature>
<dbReference type="InterPro" id="IPR003945">
    <property type="entry name" value="NU5C-like"/>
</dbReference>
<evidence type="ECO:0000256" key="5">
    <source>
        <dbReference type="ARBA" id="ARBA00022475"/>
    </source>
</evidence>
<protein>
    <recommendedName>
        <fullName evidence="10">Probable inorganic carbon transporter subunit DabB</fullName>
    </recommendedName>
</protein>
<name>A0AAP8TSN5_9STAP</name>
<dbReference type="GO" id="GO:0042773">
    <property type="term" value="P:ATP synthesis coupled electron transport"/>
    <property type="evidence" value="ECO:0007669"/>
    <property type="project" value="InterPro"/>
</dbReference>
<feature type="transmembrane region" description="Helical" evidence="10">
    <location>
        <begin position="42"/>
        <end position="58"/>
    </location>
</feature>
<dbReference type="GO" id="GO:0015297">
    <property type="term" value="F:antiporter activity"/>
    <property type="evidence" value="ECO:0007669"/>
    <property type="project" value="UniProtKB-KW"/>
</dbReference>
<feature type="domain" description="NADH:quinone oxidoreductase/Mrp antiporter transmembrane" evidence="12">
    <location>
        <begin position="122"/>
        <end position="404"/>
    </location>
</feature>
<dbReference type="PANTHER" id="PTHR42829">
    <property type="entry name" value="NADH-UBIQUINONE OXIDOREDUCTASE CHAIN 5"/>
    <property type="match status" value="1"/>
</dbReference>
<dbReference type="InterPro" id="IPR001516">
    <property type="entry name" value="Proton_antipo_N"/>
</dbReference>
<dbReference type="GO" id="GO:0015990">
    <property type="term" value="P:electron transport coupled proton transport"/>
    <property type="evidence" value="ECO:0007669"/>
    <property type="project" value="TreeGrafter"/>
</dbReference>
<feature type="transmembrane region" description="Helical" evidence="10">
    <location>
        <begin position="158"/>
        <end position="180"/>
    </location>
</feature>
<evidence type="ECO:0000256" key="1">
    <source>
        <dbReference type="ARBA" id="ARBA00004651"/>
    </source>
</evidence>
<dbReference type="Proteomes" id="UP000242470">
    <property type="component" value="Unassembled WGS sequence"/>
</dbReference>
<evidence type="ECO:0000256" key="6">
    <source>
        <dbReference type="ARBA" id="ARBA00022692"/>
    </source>
</evidence>
<comment type="similarity">
    <text evidence="10">Belongs to the inorganic carbon transporter (TC 9.A.2) DabB family.</text>
</comment>
<keyword evidence="14" id="KW-0560">Oxidoreductase</keyword>
<dbReference type="HAMAP" id="MF_00862">
    <property type="entry name" value="DabB"/>
    <property type="match status" value="1"/>
</dbReference>
<dbReference type="PANTHER" id="PTHR42829:SF1">
    <property type="entry name" value="INORGANIC CARBON TRANSPORTER SUBUNIT DABB-RELATED"/>
    <property type="match status" value="1"/>
</dbReference>
<reference evidence="14" key="2">
    <citation type="submission" date="2023-07" db="EMBL/GenBank/DDBJ databases">
        <title>Evaluation of the beneficial properties of pineapple isolates.</title>
        <authorList>
            <person name="Adefiranye O."/>
        </authorList>
    </citation>
    <scope>NUCLEOTIDE SEQUENCE</scope>
    <source>
        <strain evidence="14">PAPLE_T1</strain>
    </source>
</reference>
<comment type="subunit">
    <text evidence="10">Forms a complex with DabA.</text>
</comment>
<dbReference type="Pfam" id="PF00361">
    <property type="entry name" value="Proton_antipo_M"/>
    <property type="match status" value="1"/>
</dbReference>
<dbReference type="PRINTS" id="PR01434">
    <property type="entry name" value="NADHDHGNASE5"/>
</dbReference>
<comment type="function">
    <text evidence="10">Part of an energy-coupled inorganic carbon pump.</text>
</comment>
<evidence type="ECO:0000259" key="12">
    <source>
        <dbReference type="Pfam" id="PF00361"/>
    </source>
</evidence>
<keyword evidence="5 10" id="KW-1003">Cell membrane</keyword>
<dbReference type="EMBL" id="PPQW01000066">
    <property type="protein sequence ID" value="PNZ66365.1"/>
    <property type="molecule type" value="Genomic_DNA"/>
</dbReference>
<keyword evidence="6 10" id="KW-0812">Transmembrane</keyword>
<feature type="transmembrane region" description="Helical" evidence="10">
    <location>
        <begin position="73"/>
        <end position="93"/>
    </location>
</feature>